<evidence type="ECO:0000313" key="2">
    <source>
        <dbReference type="Proteomes" id="UP000075613"/>
    </source>
</evidence>
<dbReference type="RefSeq" id="WP_062130277.1">
    <property type="nucleotide sequence ID" value="NZ_LRBG01000031.1"/>
</dbReference>
<dbReference type="SUPFAM" id="SSF160519">
    <property type="entry name" value="BB2672-like"/>
    <property type="match status" value="1"/>
</dbReference>
<keyword evidence="2" id="KW-1185">Reference proteome</keyword>
<protein>
    <recommendedName>
        <fullName evidence="3">Peptide synthetase</fullName>
    </recommendedName>
</protein>
<comment type="caution">
    <text evidence="1">The sequence shown here is derived from an EMBL/GenBank/DDBJ whole genome shotgun (WGS) entry which is preliminary data.</text>
</comment>
<evidence type="ECO:0008006" key="3">
    <source>
        <dbReference type="Google" id="ProtNLM"/>
    </source>
</evidence>
<dbReference type="InterPro" id="IPR009569">
    <property type="entry name" value="AA_synth_put"/>
</dbReference>
<dbReference type="InterPro" id="IPR035936">
    <property type="entry name" value="BB2672"/>
</dbReference>
<accession>A0A149PKE8</accession>
<name>A0A149PKE8_9BURK</name>
<dbReference type="EMBL" id="LRBG01000031">
    <property type="protein sequence ID" value="KXU85531.1"/>
    <property type="molecule type" value="Genomic_DNA"/>
</dbReference>
<reference evidence="1 2" key="1">
    <citation type="journal article" date="2015" name="Int. J. Syst. Evol. Microbiol.">
        <title>Burkholderia monticola sp. nov., isolated from mountain soil.</title>
        <authorList>
            <person name="Baek I."/>
            <person name="Seo B."/>
            <person name="Lee I."/>
            <person name="Yi H."/>
            <person name="Chun J."/>
        </authorList>
    </citation>
    <scope>NUCLEOTIDE SEQUENCE [LARGE SCALE GENOMIC DNA]</scope>
    <source>
        <strain evidence="1 2">JC2948</strain>
    </source>
</reference>
<sequence length="193" mass="20823">MSLIRIRKKLLNIETIYHEGGPDAPVPLKLGAIACVIANPFAGRYVEDLSPLVRDAREMANEMVPELIAALGGNDRIEAYGKGAIVGLNGELEHGAIWHEAGGWAMRAVLKEALAIVPAAKAVATAGFRLQVPLHHIRAAYVRSHFNTIDIGVVDAPRPDELLYVLAMSTGSRIHERLGGLRVAEISVNDGQR</sequence>
<dbReference type="AlphaFoldDB" id="A0A149PKE8"/>
<dbReference type="Pfam" id="PF06684">
    <property type="entry name" value="AA_synth"/>
    <property type="match status" value="1"/>
</dbReference>
<dbReference type="OrthoDB" id="9803312at2"/>
<dbReference type="Gene3D" id="3.30.1330.110">
    <property type="entry name" value="BB2672"/>
    <property type="match status" value="1"/>
</dbReference>
<dbReference type="STRING" id="1399968.CI15_20455"/>
<organism evidence="1 2">
    <name type="scientific">Paraburkholderia monticola</name>
    <dbReference type="NCBI Taxonomy" id="1399968"/>
    <lineage>
        <taxon>Bacteria</taxon>
        <taxon>Pseudomonadati</taxon>
        <taxon>Pseudomonadota</taxon>
        <taxon>Betaproteobacteria</taxon>
        <taxon>Burkholderiales</taxon>
        <taxon>Burkholderiaceae</taxon>
        <taxon>Paraburkholderia</taxon>
    </lineage>
</organism>
<evidence type="ECO:0000313" key="1">
    <source>
        <dbReference type="EMBL" id="KXU85531.1"/>
    </source>
</evidence>
<proteinExistence type="predicted"/>
<dbReference type="Proteomes" id="UP000075613">
    <property type="component" value="Unassembled WGS sequence"/>
</dbReference>
<gene>
    <name evidence="1" type="ORF">CI15_20455</name>
</gene>